<evidence type="ECO:0000313" key="2">
    <source>
        <dbReference type="Proteomes" id="UP000230750"/>
    </source>
</evidence>
<dbReference type="PANTHER" id="PTHR37984:SF8">
    <property type="entry name" value="CCHC-TYPE DOMAIN-CONTAINING PROTEIN"/>
    <property type="match status" value="1"/>
</dbReference>
<gene>
    <name evidence="1" type="ORF">BSL78_28506</name>
</gene>
<dbReference type="PANTHER" id="PTHR37984">
    <property type="entry name" value="PROTEIN CBG26694"/>
    <property type="match status" value="1"/>
</dbReference>
<organism evidence="1 2">
    <name type="scientific">Stichopus japonicus</name>
    <name type="common">Sea cucumber</name>
    <dbReference type="NCBI Taxonomy" id="307972"/>
    <lineage>
        <taxon>Eukaryota</taxon>
        <taxon>Metazoa</taxon>
        <taxon>Echinodermata</taxon>
        <taxon>Eleutherozoa</taxon>
        <taxon>Echinozoa</taxon>
        <taxon>Holothuroidea</taxon>
        <taxon>Aspidochirotacea</taxon>
        <taxon>Aspidochirotida</taxon>
        <taxon>Stichopodidae</taxon>
        <taxon>Apostichopus</taxon>
    </lineage>
</organism>
<dbReference type="SUPFAM" id="SSF56672">
    <property type="entry name" value="DNA/RNA polymerases"/>
    <property type="match status" value="1"/>
</dbReference>
<dbReference type="FunFam" id="3.30.70.270:FF:000063">
    <property type="entry name" value="Zinc knuckle domaincontaining protein"/>
    <property type="match status" value="1"/>
</dbReference>
<reference evidence="1 2" key="1">
    <citation type="journal article" date="2017" name="PLoS Biol.">
        <title>The sea cucumber genome provides insights into morphological evolution and visceral regeneration.</title>
        <authorList>
            <person name="Zhang X."/>
            <person name="Sun L."/>
            <person name="Yuan J."/>
            <person name="Sun Y."/>
            <person name="Gao Y."/>
            <person name="Zhang L."/>
            <person name="Li S."/>
            <person name="Dai H."/>
            <person name="Hamel J.F."/>
            <person name="Liu C."/>
            <person name="Yu Y."/>
            <person name="Liu S."/>
            <person name="Lin W."/>
            <person name="Guo K."/>
            <person name="Jin S."/>
            <person name="Xu P."/>
            <person name="Storey K.B."/>
            <person name="Huan P."/>
            <person name="Zhang T."/>
            <person name="Zhou Y."/>
            <person name="Zhang J."/>
            <person name="Lin C."/>
            <person name="Li X."/>
            <person name="Xing L."/>
            <person name="Huo D."/>
            <person name="Sun M."/>
            <person name="Wang L."/>
            <person name="Mercier A."/>
            <person name="Li F."/>
            <person name="Yang H."/>
            <person name="Xiang J."/>
        </authorList>
    </citation>
    <scope>NUCLEOTIDE SEQUENCE [LARGE SCALE GENOMIC DNA]</scope>
    <source>
        <strain evidence="1">Shaxun</strain>
        <tissue evidence="1">Muscle</tissue>
    </source>
</reference>
<name>A0A2G8JFZ5_STIJA</name>
<proteinExistence type="predicted"/>
<dbReference type="InterPro" id="IPR043502">
    <property type="entry name" value="DNA/RNA_pol_sf"/>
</dbReference>
<evidence type="ECO:0008006" key="3">
    <source>
        <dbReference type="Google" id="ProtNLM"/>
    </source>
</evidence>
<accession>A0A2G8JFZ5</accession>
<protein>
    <recommendedName>
        <fullName evidence="3">Reverse transcriptase/retrotransposon-derived protein RNase H-like domain-containing protein</fullName>
    </recommendedName>
</protein>
<dbReference type="InterPro" id="IPR050951">
    <property type="entry name" value="Retrovirus_Pol_polyprotein"/>
</dbReference>
<sequence>MCVKARQKRKMGLNPTKCQFRHNEVRYIGHILTADGVKPDPRKIEAINELESPTNKKGLQQFLGMINYVGKFIPNLATEFEPLRKLLQKEQEWVWAEGQQKSF</sequence>
<dbReference type="AlphaFoldDB" id="A0A2G8JFZ5"/>
<evidence type="ECO:0000313" key="1">
    <source>
        <dbReference type="EMBL" id="PIK34667.1"/>
    </source>
</evidence>
<dbReference type="InterPro" id="IPR043128">
    <property type="entry name" value="Rev_trsase/Diguanyl_cyclase"/>
</dbReference>
<dbReference type="EMBL" id="MRZV01002109">
    <property type="protein sequence ID" value="PIK34667.1"/>
    <property type="molecule type" value="Genomic_DNA"/>
</dbReference>
<dbReference type="Proteomes" id="UP000230750">
    <property type="component" value="Unassembled WGS sequence"/>
</dbReference>
<dbReference type="OrthoDB" id="775972at2759"/>
<dbReference type="Gene3D" id="3.30.70.270">
    <property type="match status" value="2"/>
</dbReference>
<keyword evidence="2" id="KW-1185">Reference proteome</keyword>
<comment type="caution">
    <text evidence="1">The sequence shown here is derived from an EMBL/GenBank/DDBJ whole genome shotgun (WGS) entry which is preliminary data.</text>
</comment>